<dbReference type="Gene3D" id="3.40.109.40">
    <property type="match status" value="1"/>
</dbReference>
<gene>
    <name evidence="1" type="ORF">SAMN05444373_103122</name>
</gene>
<organism evidence="1 2">
    <name type="scientific">Thermoclostridium caenicola</name>
    <dbReference type="NCBI Taxonomy" id="659425"/>
    <lineage>
        <taxon>Bacteria</taxon>
        <taxon>Bacillati</taxon>
        <taxon>Bacillota</taxon>
        <taxon>Clostridia</taxon>
        <taxon>Eubacteriales</taxon>
        <taxon>Oscillospiraceae</taxon>
        <taxon>Thermoclostridium</taxon>
    </lineage>
</organism>
<reference evidence="1 2" key="1">
    <citation type="submission" date="2016-11" db="EMBL/GenBank/DDBJ databases">
        <authorList>
            <person name="Varghese N."/>
            <person name="Submissions S."/>
        </authorList>
    </citation>
    <scope>NUCLEOTIDE SEQUENCE [LARGE SCALE GENOMIC DNA]</scope>
    <source>
        <strain evidence="1 2">DSM 19027</strain>
    </source>
</reference>
<dbReference type="OrthoDB" id="9816190at2"/>
<dbReference type="EMBL" id="FQZP01000031">
    <property type="protein sequence ID" value="SHJ19916.1"/>
    <property type="molecule type" value="Genomic_DNA"/>
</dbReference>
<accession>A0A1M6HCN1</accession>
<dbReference type="RefSeq" id="WP_149678965.1">
    <property type="nucleotide sequence ID" value="NZ_DAONMB010000099.1"/>
</dbReference>
<evidence type="ECO:0000313" key="1">
    <source>
        <dbReference type="EMBL" id="SHJ19916.1"/>
    </source>
</evidence>
<dbReference type="InterPro" id="IPR037010">
    <property type="entry name" value="VitB12-dep_Met_synth_activ_sf"/>
</dbReference>
<evidence type="ECO:0000313" key="2">
    <source>
        <dbReference type="Proteomes" id="UP000324781"/>
    </source>
</evidence>
<dbReference type="SUPFAM" id="SSF56507">
    <property type="entry name" value="Methionine synthase activation domain-like"/>
    <property type="match status" value="1"/>
</dbReference>
<keyword evidence="2" id="KW-1185">Reference proteome</keyword>
<dbReference type="AlphaFoldDB" id="A0A1M6HCN1"/>
<sequence length="225" mass="24544">MDESRHRNLNGAMEDIKILRGIRPSYNKDYILARLGYKRGTTGLDENYRQMLDAAVQKAESMCSLALAYRMVGIEACTEDAVKLEDGTILSGKGLAMLLSESQQAVLMASTAGPRIMEEIRNLMDNGRASEAVILDAAASEIADAGLDFLMDYIGTLLRRQGKVLTRHRFSPGYGDVGLDQQAHLARLLDIGRLGVSLTETFILVPEKSVLAVAGVVEIKQVGKD</sequence>
<proteinExistence type="predicted"/>
<dbReference type="GO" id="GO:0008705">
    <property type="term" value="F:methionine synthase activity"/>
    <property type="evidence" value="ECO:0007669"/>
    <property type="project" value="InterPro"/>
</dbReference>
<dbReference type="Proteomes" id="UP000324781">
    <property type="component" value="Unassembled WGS sequence"/>
</dbReference>
<name>A0A1M6HCN1_9FIRM</name>
<protein>
    <recommendedName>
        <fullName evidence="3">Vitamin B12 dependent methionine synthase, activation domain</fullName>
    </recommendedName>
</protein>
<evidence type="ECO:0008006" key="3">
    <source>
        <dbReference type="Google" id="ProtNLM"/>
    </source>
</evidence>